<dbReference type="InterPro" id="IPR032109">
    <property type="entry name" value="Big_3_5"/>
</dbReference>
<evidence type="ECO:0000259" key="3">
    <source>
        <dbReference type="Pfam" id="PF16640"/>
    </source>
</evidence>
<dbReference type="RefSeq" id="WP_191197555.1">
    <property type="nucleotide sequence ID" value="NZ_BAAAPA010000002.1"/>
</dbReference>
<dbReference type="EMBL" id="JACXYY010000001">
    <property type="protein sequence ID" value="MBD3913197.1"/>
    <property type="molecule type" value="Genomic_DNA"/>
</dbReference>
<accession>A0ABR8MAM4</accession>
<evidence type="ECO:0000256" key="1">
    <source>
        <dbReference type="SAM" id="MobiDB-lite"/>
    </source>
</evidence>
<evidence type="ECO:0000256" key="2">
    <source>
        <dbReference type="SAM" id="SignalP"/>
    </source>
</evidence>
<proteinExistence type="predicted"/>
<keyword evidence="5" id="KW-1185">Reference proteome</keyword>
<evidence type="ECO:0000313" key="4">
    <source>
        <dbReference type="EMBL" id="MBD3913197.1"/>
    </source>
</evidence>
<dbReference type="InterPro" id="IPR013783">
    <property type="entry name" value="Ig-like_fold"/>
</dbReference>
<dbReference type="Pfam" id="PF16640">
    <property type="entry name" value="Big_3_5"/>
    <property type="match status" value="2"/>
</dbReference>
<feature type="signal peptide" evidence="2">
    <location>
        <begin position="1"/>
        <end position="20"/>
    </location>
</feature>
<feature type="compositionally biased region" description="Polar residues" evidence="1">
    <location>
        <begin position="251"/>
        <end position="272"/>
    </location>
</feature>
<feature type="domain" description="Bacterial Ig-like" evidence="3">
    <location>
        <begin position="707"/>
        <end position="786"/>
    </location>
</feature>
<dbReference type="Gene3D" id="2.60.40.10">
    <property type="entry name" value="Immunoglobulins"/>
    <property type="match status" value="2"/>
</dbReference>
<feature type="chain" id="PRO_5045755551" evidence="2">
    <location>
        <begin position="21"/>
        <end position="790"/>
    </location>
</feature>
<name>A0ABR8MAM4_9ACTN</name>
<sequence length="790" mass="82759">MGLAAGALVAALLPAAAAQAADEPDPRIGLGPGLNPWSDAASNIELLDNSPKTGSFLAQNNSDLAFTGDYAISGSYNGFQVYDVSDPATPELRGAFVCPGGQGDVSVFGDLLFMSVEETRGRIDCTSDPITDAPTQRFRGIRIFDISDIDSPRQLPGVQTCRGSHTHTVVTDPNDASNIYLYNSGTAGVRSATELAGCESAPVNSNTPVTTGNPAQWRIDVIKVPLAAPETAAIVNQPRIFSDPDTGAYNGLQNLPPNGQHPSGTNYSPAPNTNTCHDITAYPEVGLAAGACQGNGILLDISDPANPKRTDAVADPNFSYWHSATLNNDGTKVIFTDEWGGGGGARCRETDKPEWGADAIFDIVDGKMEFASYYKLPVPQTNQENCVAHNGSLIPVPGRDIMVQAWYQGGLSIFDFTDSANPVEIAFYDRGPISGTSLSLGGYWSTYWYNGNIFGNEIARGFDSLGLTASEHLSDDEIAAASAATVDELNAQHQTKLTWTPSFEVAGSYVDQAERSGALSGDPLTSVTEGFATAREYAGQGASTAPLVRHYLNAALKFLGNNGDQGKARRAIVDLRDSTPCEAGCKLPTKVAASHSPEPSTFGEASTASVSVERVGTEGADPAGVVTVSDASGKQLGSVELTKGSGTVKLPANLPAGSHTLTATYAGDANNATSSVTFSVTVNAAPGTPTQPGAEAAASKTRVKVQPGKPRFKKSFKVVVDVKATGADSTGKVVLRIDGKKVATKRLDDGRVVFTVNKRLKVGKHQLTVAYQGTKAVKASKATTKFRVVR</sequence>
<dbReference type="Proteomes" id="UP000649289">
    <property type="component" value="Unassembled WGS sequence"/>
</dbReference>
<evidence type="ECO:0000313" key="5">
    <source>
        <dbReference type="Proteomes" id="UP000649289"/>
    </source>
</evidence>
<keyword evidence="2" id="KW-0732">Signal</keyword>
<feature type="region of interest" description="Disordered" evidence="1">
    <location>
        <begin position="245"/>
        <end position="272"/>
    </location>
</feature>
<reference evidence="4 5" key="1">
    <citation type="submission" date="2020-09" db="EMBL/GenBank/DDBJ databases">
        <title>novel species in genus Nocardioides.</title>
        <authorList>
            <person name="Zhang G."/>
        </authorList>
    </citation>
    <scope>NUCLEOTIDE SEQUENCE [LARGE SCALE GENOMIC DNA]</scope>
    <source>
        <strain evidence="4 5">19197</strain>
    </source>
</reference>
<feature type="domain" description="Bacterial Ig-like" evidence="3">
    <location>
        <begin position="595"/>
        <end position="683"/>
    </location>
</feature>
<organism evidence="4 5">
    <name type="scientific">Nocardioides hwasunensis</name>
    <dbReference type="NCBI Taxonomy" id="397258"/>
    <lineage>
        <taxon>Bacteria</taxon>
        <taxon>Bacillati</taxon>
        <taxon>Actinomycetota</taxon>
        <taxon>Actinomycetes</taxon>
        <taxon>Propionibacteriales</taxon>
        <taxon>Nocardioidaceae</taxon>
        <taxon>Nocardioides</taxon>
    </lineage>
</organism>
<dbReference type="InterPro" id="IPR013211">
    <property type="entry name" value="LVIVD"/>
</dbReference>
<comment type="caution">
    <text evidence="4">The sequence shown here is derived from an EMBL/GenBank/DDBJ whole genome shotgun (WGS) entry which is preliminary data.</text>
</comment>
<dbReference type="Pfam" id="PF08309">
    <property type="entry name" value="LVIVD"/>
    <property type="match status" value="1"/>
</dbReference>
<protein>
    <submittedName>
        <fullName evidence="4">Ig-like domain repeat protein</fullName>
    </submittedName>
</protein>
<gene>
    <name evidence="4" type="ORF">IEZ25_01100</name>
</gene>